<evidence type="ECO:0000256" key="4">
    <source>
        <dbReference type="ARBA" id="ARBA00023002"/>
    </source>
</evidence>
<reference evidence="8 9" key="1">
    <citation type="submission" date="2016-08" db="EMBL/GenBank/DDBJ databases">
        <title>Complete genome sequence of Bacillus muralis G25-68, a strain with toxicity to nematodes.</title>
        <authorList>
            <person name="Zheng Z."/>
        </authorList>
    </citation>
    <scope>NUCLEOTIDE SEQUENCE [LARGE SCALE GENOMIC DNA]</scope>
    <source>
        <strain evidence="8 9">G25-68</strain>
    </source>
</reference>
<evidence type="ECO:0000256" key="2">
    <source>
        <dbReference type="ARBA" id="ARBA00022630"/>
    </source>
</evidence>
<evidence type="ECO:0000256" key="6">
    <source>
        <dbReference type="SAM" id="Coils"/>
    </source>
</evidence>
<keyword evidence="4 5" id="KW-0560">Oxidoreductase</keyword>
<evidence type="ECO:0000256" key="1">
    <source>
        <dbReference type="ARBA" id="ARBA00008366"/>
    </source>
</evidence>
<comment type="similarity">
    <text evidence="1 5">Belongs to the flavin oxidoreductase frp family.</text>
</comment>
<organism evidence="8 9">
    <name type="scientific">Peribacillus muralis</name>
    <dbReference type="NCBI Taxonomy" id="264697"/>
    <lineage>
        <taxon>Bacteria</taxon>
        <taxon>Bacillati</taxon>
        <taxon>Bacillota</taxon>
        <taxon>Bacilli</taxon>
        <taxon>Bacillales</taxon>
        <taxon>Bacillaceae</taxon>
        <taxon>Peribacillus</taxon>
    </lineage>
</organism>
<keyword evidence="3 5" id="KW-0288">FMN</keyword>
<sequence length="249" mass="28397">MNTIIEKILDHRSIRSFEDRPLTEEQIQTIVECAQAASTSSYIQAYSIIGVTDPEKKTKLAELAGPQSYVEKNGHLFVFCADLYRQDIVSEMEGTDVTESLESTEKFMVACIDAALAAQNAALAAESMDLGICYIGGIRNDLQAVSRILNIPHRIIPLFALVVGHPKNRSDKKPRLPKSNIYHENGYQEDKQEYIEQLEAYNETISDYYDQRTKGKRKDTWTGQMADMLEKKSRLYMKDYVEKQGFKKH</sequence>
<accession>A0A1B3XK65</accession>
<dbReference type="Gene3D" id="3.40.109.10">
    <property type="entry name" value="NADH Oxidase"/>
    <property type="match status" value="1"/>
</dbReference>
<dbReference type="KEGG" id="bmur:ABE28_004565"/>
<dbReference type="InterPro" id="IPR029479">
    <property type="entry name" value="Nitroreductase"/>
</dbReference>
<dbReference type="STRING" id="264697.ABE28_004565"/>
<keyword evidence="6" id="KW-0175">Coiled coil</keyword>
<dbReference type="OrthoDB" id="9775805at2"/>
<dbReference type="GO" id="GO:0016491">
    <property type="term" value="F:oxidoreductase activity"/>
    <property type="evidence" value="ECO:0007669"/>
    <property type="project" value="UniProtKB-UniRule"/>
</dbReference>
<keyword evidence="5" id="KW-0521">NADP</keyword>
<dbReference type="CDD" id="cd02146">
    <property type="entry name" value="NfsA-like"/>
    <property type="match status" value="1"/>
</dbReference>
<dbReference type="Pfam" id="PF00881">
    <property type="entry name" value="Nitroreductase"/>
    <property type="match status" value="1"/>
</dbReference>
<dbReference type="PANTHER" id="PTHR43425">
    <property type="entry name" value="OXYGEN-INSENSITIVE NADPH NITROREDUCTASE"/>
    <property type="match status" value="1"/>
</dbReference>
<name>A0A1B3XK65_9BACI</name>
<dbReference type="InterPro" id="IPR016446">
    <property type="entry name" value="Flavin_OxRdtase_Frp"/>
</dbReference>
<proteinExistence type="inferred from homology"/>
<gene>
    <name evidence="8" type="ORF">ABE28_004565</name>
</gene>
<keyword evidence="2 5" id="KW-0285">Flavoprotein</keyword>
<evidence type="ECO:0000256" key="3">
    <source>
        <dbReference type="ARBA" id="ARBA00022643"/>
    </source>
</evidence>
<dbReference type="RefSeq" id="WP_064466849.1">
    <property type="nucleotide sequence ID" value="NZ_CP017080.1"/>
</dbReference>
<dbReference type="PIRSF" id="PIRSF005426">
    <property type="entry name" value="Frp"/>
    <property type="match status" value="1"/>
</dbReference>
<dbReference type="PANTHER" id="PTHR43425:SF3">
    <property type="entry name" value="NADPH-DEPENDENT OXIDOREDUCTASE"/>
    <property type="match status" value="1"/>
</dbReference>
<feature type="domain" description="Nitroreductase" evidence="7">
    <location>
        <begin position="9"/>
        <end position="165"/>
    </location>
</feature>
<dbReference type="InterPro" id="IPR000415">
    <property type="entry name" value="Nitroreductase-like"/>
</dbReference>
<dbReference type="NCBIfam" id="NF008033">
    <property type="entry name" value="PRK10765.1"/>
    <property type="match status" value="1"/>
</dbReference>
<dbReference type="AlphaFoldDB" id="A0A1B3XK65"/>
<evidence type="ECO:0000313" key="9">
    <source>
        <dbReference type="Proteomes" id="UP000077926"/>
    </source>
</evidence>
<dbReference type="Proteomes" id="UP000077926">
    <property type="component" value="Chromosome"/>
</dbReference>
<protein>
    <submittedName>
        <fullName evidence="8">NADPH-dependent oxidoreductase</fullName>
    </submittedName>
</protein>
<dbReference type="EMBL" id="CP017080">
    <property type="protein sequence ID" value="AOH53613.1"/>
    <property type="molecule type" value="Genomic_DNA"/>
</dbReference>
<feature type="coiled-coil region" evidence="6">
    <location>
        <begin position="184"/>
        <end position="211"/>
    </location>
</feature>
<dbReference type="SUPFAM" id="SSF55469">
    <property type="entry name" value="FMN-dependent nitroreductase-like"/>
    <property type="match status" value="1"/>
</dbReference>
<evidence type="ECO:0000259" key="7">
    <source>
        <dbReference type="Pfam" id="PF00881"/>
    </source>
</evidence>
<evidence type="ECO:0000313" key="8">
    <source>
        <dbReference type="EMBL" id="AOH53613.1"/>
    </source>
</evidence>
<keyword evidence="9" id="KW-1185">Reference proteome</keyword>
<evidence type="ECO:0000256" key="5">
    <source>
        <dbReference type="PIRNR" id="PIRNR005426"/>
    </source>
</evidence>